<evidence type="ECO:0000313" key="8">
    <source>
        <dbReference type="EMBL" id="GAA2097707.1"/>
    </source>
</evidence>
<dbReference type="InterPro" id="IPR016167">
    <property type="entry name" value="FAD-bd_PCMH_sub1"/>
</dbReference>
<dbReference type="InterPro" id="IPR006094">
    <property type="entry name" value="Oxid_FAD_bind_N"/>
</dbReference>
<sequence length="494" mass="53023">MEKETRAQGLSRRALVRGATLGVAAVGFSATAATWVADAAAGPFDRLPRLDGEILLDAASRAADSIDQGHIVTRTPGAVLRPGSVGDIAKMVRFCADRGIKVSARGEGHTTYGQSLNDNGLVIEMRALKRIHRIGPQGADVDGGVLWTELMTAAFARGLTPPLFTGYTELTIAGTLSVGGASPGAGSRGLQIDHVQELEVVTGRGEVLVCSADRHADLFKAALGGLGQCGIIVRAKLDLVPAQPEMRTYQFTYPTGDGAVGDLRTLTERGEVLGAYLTWAPAATSFVGQLIISVPVTPGSPPDGEHLLRGLSQPPSAATAFDLSYPDWVNQVNRLVAQMDAALDYDHLVKPWFDVWFGASEIERFTQDALAELDPHDYAPGSLLLVIPAKRNGVDHPAFREPRADSTPWMYLFDILDNSAAPGPDPAFATDRLQRNAELYRKARTVGGSRYPIGALAFTKADWIAHYGAAWPEFRRAKERYDPRHVLNPGPGIF</sequence>
<dbReference type="InterPro" id="IPR015345">
    <property type="entry name" value="Cytokinin_DH_FAD/cytokin-bd"/>
</dbReference>
<evidence type="ECO:0000256" key="3">
    <source>
        <dbReference type="ARBA" id="ARBA00022630"/>
    </source>
</evidence>
<feature type="chain" id="PRO_5045469048" description="FAD-binding PCMH-type domain-containing protein" evidence="6">
    <location>
        <begin position="33"/>
        <end position="494"/>
    </location>
</feature>
<evidence type="ECO:0000256" key="5">
    <source>
        <dbReference type="ARBA" id="ARBA00023002"/>
    </source>
</evidence>
<comment type="cofactor">
    <cofactor evidence="1">
        <name>FAD</name>
        <dbReference type="ChEBI" id="CHEBI:57692"/>
    </cofactor>
</comment>
<dbReference type="RefSeq" id="WP_344552356.1">
    <property type="nucleotide sequence ID" value="NZ_BAAANS010000016.1"/>
</dbReference>
<dbReference type="SUPFAM" id="SSF55103">
    <property type="entry name" value="FAD-linked oxidases, C-terminal domain"/>
    <property type="match status" value="1"/>
</dbReference>
<reference evidence="8 9" key="1">
    <citation type="journal article" date="2019" name="Int. J. Syst. Evol. Microbiol.">
        <title>The Global Catalogue of Microorganisms (GCM) 10K type strain sequencing project: providing services to taxonomists for standard genome sequencing and annotation.</title>
        <authorList>
            <consortium name="The Broad Institute Genomics Platform"/>
            <consortium name="The Broad Institute Genome Sequencing Center for Infectious Disease"/>
            <person name="Wu L."/>
            <person name="Ma J."/>
        </authorList>
    </citation>
    <scope>NUCLEOTIDE SEQUENCE [LARGE SCALE GENOMIC DNA]</scope>
    <source>
        <strain evidence="8 9">JCM 14559</strain>
    </source>
</reference>
<dbReference type="Gene3D" id="3.30.465.10">
    <property type="match status" value="1"/>
</dbReference>
<dbReference type="InterPro" id="IPR006311">
    <property type="entry name" value="TAT_signal"/>
</dbReference>
<accession>A0ABN2WUK3</accession>
<dbReference type="PANTHER" id="PTHR13878:SF53">
    <property type="entry name" value="CYTOKININ DEHYDROGENASE 6"/>
    <property type="match status" value="1"/>
</dbReference>
<evidence type="ECO:0000259" key="7">
    <source>
        <dbReference type="PROSITE" id="PS51387"/>
    </source>
</evidence>
<dbReference type="InterPro" id="IPR016166">
    <property type="entry name" value="FAD-bd_PCMH"/>
</dbReference>
<evidence type="ECO:0000256" key="2">
    <source>
        <dbReference type="ARBA" id="ARBA00005466"/>
    </source>
</evidence>
<dbReference type="InterPro" id="IPR016164">
    <property type="entry name" value="FAD-linked_Oxase-like_C"/>
</dbReference>
<dbReference type="Gene3D" id="3.30.43.10">
    <property type="entry name" value="Uridine Diphospho-n-acetylenolpyruvylglucosamine Reductase, domain 2"/>
    <property type="match status" value="2"/>
</dbReference>
<dbReference type="InterPro" id="IPR016170">
    <property type="entry name" value="Cytok_DH_C_sf"/>
</dbReference>
<dbReference type="InterPro" id="IPR050432">
    <property type="entry name" value="FAD-linked_Oxidoreductases_BP"/>
</dbReference>
<evidence type="ECO:0000313" key="9">
    <source>
        <dbReference type="Proteomes" id="UP001500897"/>
    </source>
</evidence>
<comment type="caution">
    <text evidence="8">The sequence shown here is derived from an EMBL/GenBank/DDBJ whole genome shotgun (WGS) entry which is preliminary data.</text>
</comment>
<dbReference type="PROSITE" id="PS51318">
    <property type="entry name" value="TAT"/>
    <property type="match status" value="1"/>
</dbReference>
<name>A0ABN2WUK3_9ACTN</name>
<dbReference type="PROSITE" id="PS51387">
    <property type="entry name" value="FAD_PCMH"/>
    <property type="match status" value="1"/>
</dbReference>
<dbReference type="InterPro" id="IPR016169">
    <property type="entry name" value="FAD-bd_PCMH_sub2"/>
</dbReference>
<dbReference type="Pfam" id="PF01565">
    <property type="entry name" value="FAD_binding_4"/>
    <property type="match status" value="1"/>
</dbReference>
<dbReference type="SUPFAM" id="SSF56176">
    <property type="entry name" value="FAD-binding/transporter-associated domain-like"/>
    <property type="match status" value="1"/>
</dbReference>
<keyword evidence="5" id="KW-0560">Oxidoreductase</keyword>
<dbReference type="Pfam" id="PF09265">
    <property type="entry name" value="Cytokin-bind"/>
    <property type="match status" value="1"/>
</dbReference>
<dbReference type="Gene3D" id="3.40.462.10">
    <property type="entry name" value="FAD-linked oxidases, C-terminal domain"/>
    <property type="match status" value="1"/>
</dbReference>
<keyword evidence="9" id="KW-1185">Reference proteome</keyword>
<evidence type="ECO:0000256" key="4">
    <source>
        <dbReference type="ARBA" id="ARBA00022827"/>
    </source>
</evidence>
<feature type="domain" description="FAD-binding PCMH-type" evidence="7">
    <location>
        <begin position="72"/>
        <end position="242"/>
    </location>
</feature>
<protein>
    <recommendedName>
        <fullName evidence="7">FAD-binding PCMH-type domain-containing protein</fullName>
    </recommendedName>
</protein>
<dbReference type="Proteomes" id="UP001500897">
    <property type="component" value="Unassembled WGS sequence"/>
</dbReference>
<keyword evidence="4" id="KW-0274">FAD</keyword>
<keyword evidence="3" id="KW-0285">Flavoprotein</keyword>
<dbReference type="EMBL" id="BAAANS010000016">
    <property type="protein sequence ID" value="GAA2097707.1"/>
    <property type="molecule type" value="Genomic_DNA"/>
</dbReference>
<comment type="similarity">
    <text evidence="2">Belongs to the oxygen-dependent FAD-linked oxidoreductase family.</text>
</comment>
<feature type="signal peptide" evidence="6">
    <location>
        <begin position="1"/>
        <end position="32"/>
    </location>
</feature>
<proteinExistence type="inferred from homology"/>
<evidence type="ECO:0000256" key="1">
    <source>
        <dbReference type="ARBA" id="ARBA00001974"/>
    </source>
</evidence>
<dbReference type="PANTHER" id="PTHR13878">
    <property type="entry name" value="GULONOLACTONE OXIDASE"/>
    <property type="match status" value="1"/>
</dbReference>
<organism evidence="8 9">
    <name type="scientific">Kitasatospora saccharophila</name>
    <dbReference type="NCBI Taxonomy" id="407973"/>
    <lineage>
        <taxon>Bacteria</taxon>
        <taxon>Bacillati</taxon>
        <taxon>Actinomycetota</taxon>
        <taxon>Actinomycetes</taxon>
        <taxon>Kitasatosporales</taxon>
        <taxon>Streptomycetaceae</taxon>
        <taxon>Kitasatospora</taxon>
    </lineage>
</organism>
<keyword evidence="6" id="KW-0732">Signal</keyword>
<evidence type="ECO:0000256" key="6">
    <source>
        <dbReference type="SAM" id="SignalP"/>
    </source>
</evidence>
<gene>
    <name evidence="8" type="ORF">GCM10009759_28060</name>
</gene>
<dbReference type="InterPro" id="IPR036318">
    <property type="entry name" value="FAD-bd_PCMH-like_sf"/>
</dbReference>